<dbReference type="Gene3D" id="3.40.50.620">
    <property type="entry name" value="HUPs"/>
    <property type="match status" value="1"/>
</dbReference>
<dbReference type="InterPro" id="IPR051599">
    <property type="entry name" value="Cell_Envelope_Assoc"/>
</dbReference>
<name>A0A497E629_UNCAE</name>
<dbReference type="AlphaFoldDB" id="A0A497E629"/>
<proteinExistence type="predicted"/>
<sequence length="207" mass="23418">MSASMRKLRNFLVAVVISFGILYLPFTQRELAEILNVEEVLQPSEAIVVLGGGLKRDGTLGVSTKERVSYGVFLFKQGLGKYLILSGGDRVAGKIEAEEMYEIALDKGVATEVMIKEAKSSNTYENAVYTKRVLRQRGIKGEIILVTSPYHMRRALCCFKEQGFKVLPAPVKESEIYRFGFYQNLRNIRLLLHEFLGLAYYYCLGRI</sequence>
<protein>
    <recommendedName>
        <fullName evidence="1">DUF218 domain-containing protein</fullName>
    </recommendedName>
</protein>
<dbReference type="PANTHER" id="PTHR30336:SF4">
    <property type="entry name" value="ENVELOPE BIOGENESIS FACTOR ELYC"/>
    <property type="match status" value="1"/>
</dbReference>
<dbReference type="Proteomes" id="UP000279422">
    <property type="component" value="Unassembled WGS sequence"/>
</dbReference>
<dbReference type="InterPro" id="IPR014729">
    <property type="entry name" value="Rossmann-like_a/b/a_fold"/>
</dbReference>
<dbReference type="PANTHER" id="PTHR30336">
    <property type="entry name" value="INNER MEMBRANE PROTEIN, PROBABLE PERMEASE"/>
    <property type="match status" value="1"/>
</dbReference>
<dbReference type="Pfam" id="PF02698">
    <property type="entry name" value="DUF218"/>
    <property type="match status" value="1"/>
</dbReference>
<dbReference type="CDD" id="cd06259">
    <property type="entry name" value="YdcF-like"/>
    <property type="match status" value="1"/>
</dbReference>
<dbReference type="GO" id="GO:0005886">
    <property type="term" value="C:plasma membrane"/>
    <property type="evidence" value="ECO:0007669"/>
    <property type="project" value="TreeGrafter"/>
</dbReference>
<organism evidence="2 3">
    <name type="scientific">Aerophobetes bacterium</name>
    <dbReference type="NCBI Taxonomy" id="2030807"/>
    <lineage>
        <taxon>Bacteria</taxon>
        <taxon>Candidatus Aerophobota</taxon>
    </lineage>
</organism>
<evidence type="ECO:0000313" key="2">
    <source>
        <dbReference type="EMBL" id="RLE10771.1"/>
    </source>
</evidence>
<dbReference type="GO" id="GO:0000270">
    <property type="term" value="P:peptidoglycan metabolic process"/>
    <property type="evidence" value="ECO:0007669"/>
    <property type="project" value="TreeGrafter"/>
</dbReference>
<dbReference type="EMBL" id="QMPZ01000002">
    <property type="protein sequence ID" value="RLE10771.1"/>
    <property type="molecule type" value="Genomic_DNA"/>
</dbReference>
<accession>A0A497E629</accession>
<evidence type="ECO:0000259" key="1">
    <source>
        <dbReference type="Pfam" id="PF02698"/>
    </source>
</evidence>
<reference evidence="2 3" key="1">
    <citation type="submission" date="2018-06" db="EMBL/GenBank/DDBJ databases">
        <title>Extensive metabolic versatility and redundancy in microbially diverse, dynamic hydrothermal sediments.</title>
        <authorList>
            <person name="Dombrowski N."/>
            <person name="Teske A."/>
            <person name="Baker B.J."/>
        </authorList>
    </citation>
    <scope>NUCLEOTIDE SEQUENCE [LARGE SCALE GENOMIC DNA]</scope>
    <source>
        <strain evidence="2">B47_G16</strain>
    </source>
</reference>
<comment type="caution">
    <text evidence="2">The sequence shown here is derived from an EMBL/GenBank/DDBJ whole genome shotgun (WGS) entry which is preliminary data.</text>
</comment>
<dbReference type="GO" id="GO:0043164">
    <property type="term" value="P:Gram-negative-bacterium-type cell wall biogenesis"/>
    <property type="evidence" value="ECO:0007669"/>
    <property type="project" value="TreeGrafter"/>
</dbReference>
<gene>
    <name evidence="2" type="ORF">DRJ00_00325</name>
</gene>
<evidence type="ECO:0000313" key="3">
    <source>
        <dbReference type="Proteomes" id="UP000279422"/>
    </source>
</evidence>
<dbReference type="InterPro" id="IPR003848">
    <property type="entry name" value="DUF218"/>
</dbReference>
<feature type="domain" description="DUF218" evidence="1">
    <location>
        <begin position="45"/>
        <end position="197"/>
    </location>
</feature>